<protein>
    <submittedName>
        <fullName evidence="1">Uncharacterized protein</fullName>
    </submittedName>
</protein>
<name>A0ACB7T8U9_HYAAI</name>
<reference evidence="1" key="1">
    <citation type="submission" date="2020-05" db="EMBL/GenBank/DDBJ databases">
        <title>Large-scale comparative analyses of tick genomes elucidate their genetic diversity and vector capacities.</title>
        <authorList>
            <person name="Jia N."/>
            <person name="Wang J."/>
            <person name="Shi W."/>
            <person name="Du L."/>
            <person name="Sun Y."/>
            <person name="Zhan W."/>
            <person name="Jiang J."/>
            <person name="Wang Q."/>
            <person name="Zhang B."/>
            <person name="Ji P."/>
            <person name="Sakyi L.B."/>
            <person name="Cui X."/>
            <person name="Yuan T."/>
            <person name="Jiang B."/>
            <person name="Yang W."/>
            <person name="Lam T.T.-Y."/>
            <person name="Chang Q."/>
            <person name="Ding S."/>
            <person name="Wang X."/>
            <person name="Zhu J."/>
            <person name="Ruan X."/>
            <person name="Zhao L."/>
            <person name="Wei J."/>
            <person name="Que T."/>
            <person name="Du C."/>
            <person name="Cheng J."/>
            <person name="Dai P."/>
            <person name="Han X."/>
            <person name="Huang E."/>
            <person name="Gao Y."/>
            <person name="Liu J."/>
            <person name="Shao H."/>
            <person name="Ye R."/>
            <person name="Li L."/>
            <person name="Wei W."/>
            <person name="Wang X."/>
            <person name="Wang C."/>
            <person name="Yang T."/>
            <person name="Huo Q."/>
            <person name="Li W."/>
            <person name="Guo W."/>
            <person name="Chen H."/>
            <person name="Zhou L."/>
            <person name="Ni X."/>
            <person name="Tian J."/>
            <person name="Zhou Y."/>
            <person name="Sheng Y."/>
            <person name="Liu T."/>
            <person name="Pan Y."/>
            <person name="Xia L."/>
            <person name="Li J."/>
            <person name="Zhao F."/>
            <person name="Cao W."/>
        </authorList>
    </citation>
    <scope>NUCLEOTIDE SEQUENCE</scope>
    <source>
        <strain evidence="1">Hyas-2018</strain>
    </source>
</reference>
<proteinExistence type="predicted"/>
<accession>A0ACB7T8U9</accession>
<evidence type="ECO:0000313" key="2">
    <source>
        <dbReference type="Proteomes" id="UP000821845"/>
    </source>
</evidence>
<dbReference type="Proteomes" id="UP000821845">
    <property type="component" value="Chromosome 10"/>
</dbReference>
<evidence type="ECO:0000313" key="1">
    <source>
        <dbReference type="EMBL" id="KAH6943498.1"/>
    </source>
</evidence>
<sequence length="61" mass="6668">MAQRRLAHFLILHVRKKGAAELHLDAVMKEFVSRAPVVDTNSFITAAKCSSAARTATFGLL</sequence>
<organism evidence="1 2">
    <name type="scientific">Hyalomma asiaticum</name>
    <name type="common">Tick</name>
    <dbReference type="NCBI Taxonomy" id="266040"/>
    <lineage>
        <taxon>Eukaryota</taxon>
        <taxon>Metazoa</taxon>
        <taxon>Ecdysozoa</taxon>
        <taxon>Arthropoda</taxon>
        <taxon>Chelicerata</taxon>
        <taxon>Arachnida</taxon>
        <taxon>Acari</taxon>
        <taxon>Parasitiformes</taxon>
        <taxon>Ixodida</taxon>
        <taxon>Ixodoidea</taxon>
        <taxon>Ixodidae</taxon>
        <taxon>Hyalomminae</taxon>
        <taxon>Hyalomma</taxon>
    </lineage>
</organism>
<comment type="caution">
    <text evidence="1">The sequence shown here is derived from an EMBL/GenBank/DDBJ whole genome shotgun (WGS) entry which is preliminary data.</text>
</comment>
<gene>
    <name evidence="1" type="ORF">HPB50_022150</name>
</gene>
<keyword evidence="2" id="KW-1185">Reference proteome</keyword>
<dbReference type="EMBL" id="CM023490">
    <property type="protein sequence ID" value="KAH6943498.1"/>
    <property type="molecule type" value="Genomic_DNA"/>
</dbReference>